<sequence>MLNTALTITSDAIVGYWDGTFDMLPQALPKGHETLSYLTPQRRKSMLAAEALGYFSVTDVSGSDDVRVRKEPFQAGVLYGGAEIHKVETPSYDFFKEQLKWLRNYADLRVDRIPEINAQIVDLLSFFGMVGQLDAGEHKHTLEALGVVQDVTYSVTMQVKHHCWAPRPIAFSRRVHPMIQTPDHSSFPSAHASEAFAIATVLEHLMRRQSASGSGPSMALRVAQRIAVNRTIAGVHFPADSFAGAQLGIAMGHAMIALLFNGVPKSTVFRPQGADANFGENDDFLLSDLMKEMANHSDAETKIEQPPFARIYGEQIYLEWPEPDAGSRS</sequence>
<gene>
    <name evidence="2" type="ORF">GCM10007927_41130</name>
</gene>
<dbReference type="Gene3D" id="1.20.144.10">
    <property type="entry name" value="Phosphatidic acid phosphatase type 2/haloperoxidase"/>
    <property type="match status" value="1"/>
</dbReference>
<dbReference type="SMART" id="SM00014">
    <property type="entry name" value="acidPPc"/>
    <property type="match status" value="1"/>
</dbReference>
<dbReference type="InterPro" id="IPR036938">
    <property type="entry name" value="PAP2/HPO_sf"/>
</dbReference>
<accession>A0ABQ5VQ75</accession>
<name>A0ABQ5VQ75_9RHOB</name>
<dbReference type="EMBL" id="BSNL01000021">
    <property type="protein sequence ID" value="GLQ29309.1"/>
    <property type="molecule type" value="Genomic_DNA"/>
</dbReference>
<organism evidence="2 3">
    <name type="scientific">Sulfitobacter pacificus</name>
    <dbReference type="NCBI Taxonomy" id="1499314"/>
    <lineage>
        <taxon>Bacteria</taxon>
        <taxon>Pseudomonadati</taxon>
        <taxon>Pseudomonadota</taxon>
        <taxon>Alphaproteobacteria</taxon>
        <taxon>Rhodobacterales</taxon>
        <taxon>Roseobacteraceae</taxon>
        <taxon>Sulfitobacter</taxon>
    </lineage>
</organism>
<evidence type="ECO:0000259" key="1">
    <source>
        <dbReference type="SMART" id="SM00014"/>
    </source>
</evidence>
<evidence type="ECO:0000313" key="3">
    <source>
        <dbReference type="Proteomes" id="UP001161388"/>
    </source>
</evidence>
<keyword evidence="3" id="KW-1185">Reference proteome</keyword>
<dbReference type="Proteomes" id="UP001161388">
    <property type="component" value="Unassembled WGS sequence"/>
</dbReference>
<protein>
    <recommendedName>
        <fullName evidence="1">Phosphatidic acid phosphatase type 2/haloperoxidase domain-containing protein</fullName>
    </recommendedName>
</protein>
<dbReference type="Pfam" id="PF01569">
    <property type="entry name" value="PAP2"/>
    <property type="match status" value="1"/>
</dbReference>
<dbReference type="InterPro" id="IPR000326">
    <property type="entry name" value="PAP2/HPO"/>
</dbReference>
<reference evidence="2" key="2">
    <citation type="submission" date="2023-01" db="EMBL/GenBank/DDBJ databases">
        <title>Draft genome sequence of Sulfitobacter pacificus strain NBRC 109915.</title>
        <authorList>
            <person name="Sun Q."/>
            <person name="Mori K."/>
        </authorList>
    </citation>
    <scope>NUCLEOTIDE SEQUENCE</scope>
    <source>
        <strain evidence="2">NBRC 109915</strain>
    </source>
</reference>
<dbReference type="SUPFAM" id="SSF48317">
    <property type="entry name" value="Acid phosphatase/Vanadium-dependent haloperoxidase"/>
    <property type="match status" value="1"/>
</dbReference>
<comment type="caution">
    <text evidence="2">The sequence shown here is derived from an EMBL/GenBank/DDBJ whole genome shotgun (WGS) entry which is preliminary data.</text>
</comment>
<evidence type="ECO:0000313" key="2">
    <source>
        <dbReference type="EMBL" id="GLQ29309.1"/>
    </source>
</evidence>
<feature type="domain" description="Phosphatidic acid phosphatase type 2/haloperoxidase" evidence="1">
    <location>
        <begin position="142"/>
        <end position="256"/>
    </location>
</feature>
<proteinExistence type="predicted"/>
<reference evidence="2" key="1">
    <citation type="journal article" date="2014" name="Int. J. Syst. Evol. Microbiol.">
        <title>Complete genome of a new Firmicutes species belonging to the dominant human colonic microbiota ('Ruminococcus bicirculans') reveals two chromosomes and a selective capacity to utilize plant glucans.</title>
        <authorList>
            <consortium name="NISC Comparative Sequencing Program"/>
            <person name="Wegmann U."/>
            <person name="Louis P."/>
            <person name="Goesmann A."/>
            <person name="Henrissat B."/>
            <person name="Duncan S.H."/>
            <person name="Flint H.J."/>
        </authorList>
    </citation>
    <scope>NUCLEOTIDE SEQUENCE</scope>
    <source>
        <strain evidence="2">NBRC 109915</strain>
    </source>
</reference>